<dbReference type="GO" id="GO:0006004">
    <property type="term" value="P:fucose metabolic process"/>
    <property type="evidence" value="ECO:0007669"/>
    <property type="project" value="InterPro"/>
</dbReference>
<dbReference type="EMBL" id="LAZR01003822">
    <property type="protein sequence ID" value="KKN14387.1"/>
    <property type="molecule type" value="Genomic_DNA"/>
</dbReference>
<evidence type="ECO:0000313" key="5">
    <source>
        <dbReference type="EMBL" id="KKN14387.1"/>
    </source>
</evidence>
<dbReference type="PANTHER" id="PTHR36120">
    <property type="entry name" value="FUCOSE ISOMERASE"/>
    <property type="match status" value="1"/>
</dbReference>
<dbReference type="Pfam" id="PF02952">
    <property type="entry name" value="Fucose_iso_C"/>
    <property type="match status" value="1"/>
</dbReference>
<feature type="domain" description="L-arabinose isomerase central" evidence="4">
    <location>
        <begin position="199"/>
        <end position="304"/>
    </location>
</feature>
<evidence type="ECO:0000256" key="2">
    <source>
        <dbReference type="ARBA" id="ARBA00023277"/>
    </source>
</evidence>
<dbReference type="Pfam" id="PF24856">
    <property type="entry name" value="AraA_central"/>
    <property type="match status" value="1"/>
</dbReference>
<name>A0A0F9NQS4_9ZZZZ</name>
<evidence type="ECO:0000259" key="3">
    <source>
        <dbReference type="Pfam" id="PF02952"/>
    </source>
</evidence>
<evidence type="ECO:0008006" key="6">
    <source>
        <dbReference type="Google" id="ProtNLM"/>
    </source>
</evidence>
<protein>
    <recommendedName>
        <fullName evidence="6">L-fucose isomerase C-terminal domain-containing protein</fullName>
    </recommendedName>
</protein>
<evidence type="ECO:0000256" key="1">
    <source>
        <dbReference type="ARBA" id="ARBA00023235"/>
    </source>
</evidence>
<dbReference type="GO" id="GO:0008736">
    <property type="term" value="F:L-fucose isomerase activity"/>
    <property type="evidence" value="ECO:0007669"/>
    <property type="project" value="InterPro"/>
</dbReference>
<sequence length="468" mass="52081">MQEKLRIGFVPAHREPFSEEWAIDMRRRTLKVLKSVSKENNMEIIVPEESLTPKGLMRDDSDAEKVIELFKTKDLAGILIGTMTFGDEISAVTIAEKMPELPVLLFGTKEGAFTEDGNRRSDSFCGTLSVASGLYRRGIPFAFLAICFPEEGIFNQGIKDFVRTCAAVKGFMGAKIGQVGPRPAPFETCAINEFPMIEQFAQRVVPISLADIFHAAETVEEKEVSHIIEKIKERANCEEIREESIGKAARLEVALKDFVKQKNLAGLAVQCWDAMQKIYGISSCLTMGRLTEQGIMTACEVDIHGTLAMLVQYLASLKETVPHFIDWTIQHQSKENVFLAWHCGNAPQVLAAKNIPVCLREHSILGPTLGPEKSKGTAEFPLKPGTVTFTRIVEYDGQFKMLITKGKVIPSEDKLRGSWSWVEVPDLDGLYRTLIEEGFTHHASMIHGDIASSLIEFCRFTGIEPVVI</sequence>
<accession>A0A0F9NQS4</accession>
<gene>
    <name evidence="5" type="ORF">LCGC14_0996650</name>
</gene>
<dbReference type="InterPro" id="IPR055390">
    <property type="entry name" value="AraA_central"/>
</dbReference>
<dbReference type="InterPro" id="IPR015888">
    <property type="entry name" value="Fuc_isomerase_C"/>
</dbReference>
<dbReference type="GO" id="GO:0005737">
    <property type="term" value="C:cytoplasm"/>
    <property type="evidence" value="ECO:0007669"/>
    <property type="project" value="InterPro"/>
</dbReference>
<dbReference type="AlphaFoldDB" id="A0A0F9NQS4"/>
<evidence type="ECO:0000259" key="4">
    <source>
        <dbReference type="Pfam" id="PF24856"/>
    </source>
</evidence>
<dbReference type="PANTHER" id="PTHR36120:SF1">
    <property type="entry name" value="L-FUCOSE ISOMERASE C-TERMINAL DOMAIN-CONTAINING PROTEIN"/>
    <property type="match status" value="1"/>
</dbReference>
<proteinExistence type="predicted"/>
<feature type="domain" description="L-fucose isomerase C-terminal" evidence="3">
    <location>
        <begin position="342"/>
        <end position="464"/>
    </location>
</feature>
<dbReference type="SUPFAM" id="SSF53743">
    <property type="entry name" value="FucI/AraA N-terminal and middle domains"/>
    <property type="match status" value="1"/>
</dbReference>
<keyword evidence="2" id="KW-0119">Carbohydrate metabolism</keyword>
<keyword evidence="1" id="KW-0413">Isomerase</keyword>
<reference evidence="5" key="1">
    <citation type="journal article" date="2015" name="Nature">
        <title>Complex archaea that bridge the gap between prokaryotes and eukaryotes.</title>
        <authorList>
            <person name="Spang A."/>
            <person name="Saw J.H."/>
            <person name="Jorgensen S.L."/>
            <person name="Zaremba-Niedzwiedzka K."/>
            <person name="Martijn J."/>
            <person name="Lind A.E."/>
            <person name="van Eijk R."/>
            <person name="Schleper C."/>
            <person name="Guy L."/>
            <person name="Ettema T.J."/>
        </authorList>
    </citation>
    <scope>NUCLEOTIDE SEQUENCE</scope>
</reference>
<organism evidence="5">
    <name type="scientific">marine sediment metagenome</name>
    <dbReference type="NCBI Taxonomy" id="412755"/>
    <lineage>
        <taxon>unclassified sequences</taxon>
        <taxon>metagenomes</taxon>
        <taxon>ecological metagenomes</taxon>
    </lineage>
</organism>
<dbReference type="SUPFAM" id="SSF50443">
    <property type="entry name" value="FucI/AraA C-terminal domain-like"/>
    <property type="match status" value="1"/>
</dbReference>
<dbReference type="CDD" id="cd00578">
    <property type="entry name" value="L-fuc_L-ara-isomerases"/>
    <property type="match status" value="1"/>
</dbReference>
<comment type="caution">
    <text evidence="5">The sequence shown here is derived from an EMBL/GenBank/DDBJ whole genome shotgun (WGS) entry which is preliminary data.</text>
</comment>
<dbReference type="InterPro" id="IPR009015">
    <property type="entry name" value="Fucose_isomerase_N/cen_sf"/>
</dbReference>
<dbReference type="InterPro" id="IPR004216">
    <property type="entry name" value="Fuc/Ara_isomerase_C"/>
</dbReference>